<feature type="signal peptide" evidence="2">
    <location>
        <begin position="1"/>
        <end position="17"/>
    </location>
</feature>
<sequence>MKTLFIALVLVFVAVQSFRLCGRSLSQTFTQTCTFGDFQYPCFNRTGITKHMRVVASEICCSEECSAEKLMSLCCFTESCLDHCYGKRDWHEYVKRFTTKGPRLING</sequence>
<evidence type="ECO:0000313" key="3">
    <source>
        <dbReference type="EMBL" id="TMS40199.1"/>
    </source>
</evidence>
<organism evidence="3 4">
    <name type="scientific">Steinernema carpocapsae</name>
    <name type="common">Entomopathogenic nematode</name>
    <dbReference type="NCBI Taxonomy" id="34508"/>
    <lineage>
        <taxon>Eukaryota</taxon>
        <taxon>Metazoa</taxon>
        <taxon>Ecdysozoa</taxon>
        <taxon>Nematoda</taxon>
        <taxon>Chromadorea</taxon>
        <taxon>Rhabditida</taxon>
        <taxon>Tylenchina</taxon>
        <taxon>Panagrolaimomorpha</taxon>
        <taxon>Strongyloidoidea</taxon>
        <taxon>Steinernematidae</taxon>
        <taxon>Steinernema</taxon>
    </lineage>
</organism>
<name>A0A4U8V598_STECR</name>
<evidence type="ECO:0008006" key="5">
    <source>
        <dbReference type="Google" id="ProtNLM"/>
    </source>
</evidence>
<accession>A0A4U8V598</accession>
<reference evidence="3 4" key="2">
    <citation type="journal article" date="2019" name="G3 (Bethesda)">
        <title>Hybrid Assembly of the Genome of the Entomopathogenic Nematode Steinernema carpocapsae Identifies the X-Chromosome.</title>
        <authorList>
            <person name="Serra L."/>
            <person name="Macchietto M."/>
            <person name="Macias-Munoz A."/>
            <person name="McGill C.J."/>
            <person name="Rodriguez I.M."/>
            <person name="Rodriguez B."/>
            <person name="Murad R."/>
            <person name="Mortazavi A."/>
        </authorList>
    </citation>
    <scope>NUCLEOTIDE SEQUENCE [LARGE SCALE GENOMIC DNA]</scope>
    <source>
        <strain evidence="3 4">ALL</strain>
    </source>
</reference>
<dbReference type="InterPro" id="IPR036438">
    <property type="entry name" value="Insulin-like_sf"/>
</dbReference>
<feature type="chain" id="PRO_5020842427" description="Insulin-like domain-containing protein" evidence="2">
    <location>
        <begin position="18"/>
        <end position="107"/>
    </location>
</feature>
<protein>
    <recommendedName>
        <fullName evidence="5">Insulin-like domain-containing protein</fullName>
    </recommendedName>
</protein>
<dbReference type="AlphaFoldDB" id="A0A4U8V598"/>
<reference evidence="3 4" key="1">
    <citation type="journal article" date="2015" name="Genome Biol.">
        <title>Comparative genomics of Steinernema reveals deeply conserved gene regulatory networks.</title>
        <authorList>
            <person name="Dillman A.R."/>
            <person name="Macchietto M."/>
            <person name="Porter C.F."/>
            <person name="Rogers A."/>
            <person name="Williams B."/>
            <person name="Antoshechkin I."/>
            <person name="Lee M.M."/>
            <person name="Goodwin Z."/>
            <person name="Lu X."/>
            <person name="Lewis E.E."/>
            <person name="Goodrich-Blair H."/>
            <person name="Stock S.P."/>
            <person name="Adams B.J."/>
            <person name="Sternberg P.W."/>
            <person name="Mortazavi A."/>
        </authorList>
    </citation>
    <scope>NUCLEOTIDE SEQUENCE [LARGE SCALE GENOMIC DNA]</scope>
    <source>
        <strain evidence="3 4">ALL</strain>
    </source>
</reference>
<gene>
    <name evidence="3" type="ORF">L596_006607</name>
</gene>
<dbReference type="Proteomes" id="UP000298663">
    <property type="component" value="Chromosome X"/>
</dbReference>
<evidence type="ECO:0000256" key="1">
    <source>
        <dbReference type="ARBA" id="ARBA00022729"/>
    </source>
</evidence>
<dbReference type="EMBL" id="CM016762">
    <property type="protein sequence ID" value="TMS40199.1"/>
    <property type="molecule type" value="Genomic_DNA"/>
</dbReference>
<proteinExistence type="predicted"/>
<keyword evidence="1 2" id="KW-0732">Signal</keyword>
<evidence type="ECO:0000256" key="2">
    <source>
        <dbReference type="SAM" id="SignalP"/>
    </source>
</evidence>
<keyword evidence="4" id="KW-1185">Reference proteome</keyword>
<evidence type="ECO:0000313" key="4">
    <source>
        <dbReference type="Proteomes" id="UP000298663"/>
    </source>
</evidence>
<dbReference type="SUPFAM" id="SSF56994">
    <property type="entry name" value="Insulin-like"/>
    <property type="match status" value="1"/>
</dbReference>